<sequence>MDDFYAARSRTIPPLAWSNIAPPFSALPFPARAAEAMAEEPALEPEFEIVDPHFHLRDFSDSEASGERYLAQDFRDDIARSGHRITGSVFIECGIMYDAEGEDAVRSLGETRYVGELAQAHRKSGLASGIVAKVDLTRTEDLDALLAHHEEAGRGHLRGVRNSIATASFPPLSGIHNDPKLLQDPSLRAGITLLGRKGLVFESWLFHPQMDELAYLAKACPATTIVLEHLGCPLGLGPYAGKLDTTFAEWRPAMARLAQCPNVVAKIGGLGPFMGQMAGPETSSVSLARDWKPWIETAIELFGPQRCMFESNWPANRPASTYGQIWNAFKLATRGLSQSERAALFSSTARSIYRI</sequence>
<gene>
    <name evidence="3" type="ORF">HT578_02135</name>
</gene>
<proteinExistence type="inferred from homology"/>
<protein>
    <submittedName>
        <fullName evidence="3">Amidohydrolase family protein</fullName>
    </submittedName>
</protein>
<dbReference type="Proteomes" id="UP000677126">
    <property type="component" value="Chromosome"/>
</dbReference>
<dbReference type="InterPro" id="IPR006680">
    <property type="entry name" value="Amidohydro-rel"/>
</dbReference>
<dbReference type="Gene3D" id="3.20.20.140">
    <property type="entry name" value="Metal-dependent hydrolases"/>
    <property type="match status" value="1"/>
</dbReference>
<dbReference type="PANTHER" id="PTHR43569:SF1">
    <property type="entry name" value="BLL3371 PROTEIN"/>
    <property type="match status" value="1"/>
</dbReference>
<dbReference type="EMBL" id="CP054856">
    <property type="protein sequence ID" value="QVM82658.1"/>
    <property type="molecule type" value="Genomic_DNA"/>
</dbReference>
<dbReference type="InterPro" id="IPR052350">
    <property type="entry name" value="Metallo-dep_Lactonases"/>
</dbReference>
<keyword evidence="4" id="KW-1185">Reference proteome</keyword>
<reference evidence="3 4" key="1">
    <citation type="journal article" date="2021" name="Int. J. Syst. Evol. Microbiol.">
        <title>Novosphingobium decolorationis sp. nov., an aniline blue-decolourizing bacterium isolated from East Pacific sediment.</title>
        <authorList>
            <person name="Chen X."/>
            <person name="Dong B."/>
            <person name="Chen T."/>
            <person name="Ren N."/>
            <person name="Wang J."/>
            <person name="Xu Y."/>
            <person name="Yang J."/>
            <person name="Zhu S."/>
            <person name="Chen J."/>
        </authorList>
    </citation>
    <scope>NUCLEOTIDE SEQUENCE [LARGE SCALE GENOMIC DNA]</scope>
    <source>
        <strain evidence="3 4">502str22</strain>
    </source>
</reference>
<dbReference type="PANTHER" id="PTHR43569">
    <property type="entry name" value="AMIDOHYDROLASE"/>
    <property type="match status" value="1"/>
</dbReference>
<feature type="domain" description="Amidohydrolase-related" evidence="2">
    <location>
        <begin position="98"/>
        <end position="355"/>
    </location>
</feature>
<evidence type="ECO:0000256" key="1">
    <source>
        <dbReference type="ARBA" id="ARBA00038310"/>
    </source>
</evidence>
<dbReference type="RefSeq" id="WP_213501927.1">
    <property type="nucleotide sequence ID" value="NZ_CP054856.1"/>
</dbReference>
<evidence type="ECO:0000259" key="2">
    <source>
        <dbReference type="Pfam" id="PF04909"/>
    </source>
</evidence>
<accession>A0ABX8E147</accession>
<evidence type="ECO:0000313" key="4">
    <source>
        <dbReference type="Proteomes" id="UP000677126"/>
    </source>
</evidence>
<organism evidence="3 4">
    <name type="scientific">Novosphingobium decolorationis</name>
    <dbReference type="NCBI Taxonomy" id="2698673"/>
    <lineage>
        <taxon>Bacteria</taxon>
        <taxon>Pseudomonadati</taxon>
        <taxon>Pseudomonadota</taxon>
        <taxon>Alphaproteobacteria</taxon>
        <taxon>Sphingomonadales</taxon>
        <taxon>Sphingomonadaceae</taxon>
        <taxon>Novosphingobium</taxon>
    </lineage>
</organism>
<comment type="similarity">
    <text evidence="1">Belongs to the metallo-dependent hydrolases superfamily.</text>
</comment>
<dbReference type="InterPro" id="IPR032466">
    <property type="entry name" value="Metal_Hydrolase"/>
</dbReference>
<evidence type="ECO:0000313" key="3">
    <source>
        <dbReference type="EMBL" id="QVM82658.1"/>
    </source>
</evidence>
<dbReference type="SUPFAM" id="SSF51556">
    <property type="entry name" value="Metallo-dependent hydrolases"/>
    <property type="match status" value="1"/>
</dbReference>
<name>A0ABX8E147_9SPHN</name>
<dbReference type="Pfam" id="PF04909">
    <property type="entry name" value="Amidohydro_2"/>
    <property type="match status" value="1"/>
</dbReference>